<keyword evidence="1" id="KW-0677">Repeat</keyword>
<name>A0A9P6E5Y8_9AGAR</name>
<evidence type="ECO:0000259" key="2">
    <source>
        <dbReference type="Pfam" id="PF24883"/>
    </source>
</evidence>
<accession>A0A9P6E5Y8</accession>
<dbReference type="Proteomes" id="UP000807306">
    <property type="component" value="Unassembled WGS sequence"/>
</dbReference>
<organism evidence="3 4">
    <name type="scientific">Crepidotus variabilis</name>
    <dbReference type="NCBI Taxonomy" id="179855"/>
    <lineage>
        <taxon>Eukaryota</taxon>
        <taxon>Fungi</taxon>
        <taxon>Dikarya</taxon>
        <taxon>Basidiomycota</taxon>
        <taxon>Agaricomycotina</taxon>
        <taxon>Agaricomycetes</taxon>
        <taxon>Agaricomycetidae</taxon>
        <taxon>Agaricales</taxon>
        <taxon>Agaricineae</taxon>
        <taxon>Crepidotaceae</taxon>
        <taxon>Crepidotus</taxon>
    </lineage>
</organism>
<reference evidence="3" key="1">
    <citation type="submission" date="2020-11" db="EMBL/GenBank/DDBJ databases">
        <authorList>
            <consortium name="DOE Joint Genome Institute"/>
            <person name="Ahrendt S."/>
            <person name="Riley R."/>
            <person name="Andreopoulos W."/>
            <person name="Labutti K."/>
            <person name="Pangilinan J."/>
            <person name="Ruiz-Duenas F.J."/>
            <person name="Barrasa J.M."/>
            <person name="Sanchez-Garcia M."/>
            <person name="Camarero S."/>
            <person name="Miyauchi S."/>
            <person name="Serrano A."/>
            <person name="Linde D."/>
            <person name="Babiker R."/>
            <person name="Drula E."/>
            <person name="Ayuso-Fernandez I."/>
            <person name="Pacheco R."/>
            <person name="Padilla G."/>
            <person name="Ferreira P."/>
            <person name="Barriuso J."/>
            <person name="Kellner H."/>
            <person name="Castanera R."/>
            <person name="Alfaro M."/>
            <person name="Ramirez L."/>
            <person name="Pisabarro A.G."/>
            <person name="Kuo A."/>
            <person name="Tritt A."/>
            <person name="Lipzen A."/>
            <person name="He G."/>
            <person name="Yan M."/>
            <person name="Ng V."/>
            <person name="Cullen D."/>
            <person name="Martin F."/>
            <person name="Rosso M.-N."/>
            <person name="Henrissat B."/>
            <person name="Hibbett D."/>
            <person name="Martinez A.T."/>
            <person name="Grigoriev I.V."/>
        </authorList>
    </citation>
    <scope>NUCLEOTIDE SEQUENCE</scope>
    <source>
        <strain evidence="3">CBS 506.95</strain>
    </source>
</reference>
<dbReference type="InterPro" id="IPR056884">
    <property type="entry name" value="NPHP3-like_N"/>
</dbReference>
<evidence type="ECO:0000256" key="1">
    <source>
        <dbReference type="ARBA" id="ARBA00022737"/>
    </source>
</evidence>
<feature type="domain" description="Nephrocystin 3-like N-terminal" evidence="2">
    <location>
        <begin position="77"/>
        <end position="229"/>
    </location>
</feature>
<dbReference type="Pfam" id="PF24883">
    <property type="entry name" value="NPHP3_N"/>
    <property type="match status" value="1"/>
</dbReference>
<dbReference type="PANTHER" id="PTHR10039:SF17">
    <property type="entry name" value="FUNGAL STAND N-TERMINAL GOODBYE DOMAIN-CONTAINING PROTEIN-RELATED"/>
    <property type="match status" value="1"/>
</dbReference>
<gene>
    <name evidence="3" type="ORF">CPB83DRAFT_887226</name>
</gene>
<protein>
    <recommendedName>
        <fullName evidence="2">Nephrocystin 3-like N-terminal domain-containing protein</fullName>
    </recommendedName>
</protein>
<dbReference type="AlphaFoldDB" id="A0A9P6E5Y8"/>
<keyword evidence="4" id="KW-1185">Reference proteome</keyword>
<dbReference type="OrthoDB" id="3014077at2759"/>
<comment type="caution">
    <text evidence="3">The sequence shown here is derived from an EMBL/GenBank/DDBJ whole genome shotgun (WGS) entry which is preliminary data.</text>
</comment>
<proteinExistence type="predicted"/>
<feature type="non-terminal residue" evidence="3">
    <location>
        <position position="445"/>
    </location>
</feature>
<dbReference type="PANTHER" id="PTHR10039">
    <property type="entry name" value="AMELOGENIN"/>
    <property type="match status" value="1"/>
</dbReference>
<sequence>MSRQSIFRNAQNCSVTNSPINIHNHDSRSSGIHLLSQQISTSAMHDSSARDPPPRCHPDTREAALDTIDAFVEDPEPDKAVMWMNAPFGHGKSAVMQTVIENLRVSGRGHRVAGGFFFGRDKEGRDKAHYLLPTILYQIAENIPEMHERINKVINANPTLPSKSIQAQLIPLLVTPFQHYTPSSTHTPTVFIDGLDECDTPTAQRSVLKMIADAVSVHHIPLRFVVASRPEVHIGQCFKAPPLSSITRSFELDDDFLSMDNYFRDEFDKIYASRPDEMSAIAQPWPSNEVVWGFVQRASGQYLFASTIIRFIGDEYENPIQQLQSLFSPLPHQHSAFSSMDALYTQILSVCPNRLQVHLVNILGMIIICAEFATIASVSDLLGLLPSDVSTAIRGLRSIIEIKNLPTTLLHDNHNTDFALLTYLSPYVSIRHLSLREFLTDKARA</sequence>
<evidence type="ECO:0000313" key="4">
    <source>
        <dbReference type="Proteomes" id="UP000807306"/>
    </source>
</evidence>
<dbReference type="EMBL" id="MU157928">
    <property type="protein sequence ID" value="KAF9522999.1"/>
    <property type="molecule type" value="Genomic_DNA"/>
</dbReference>
<evidence type="ECO:0000313" key="3">
    <source>
        <dbReference type="EMBL" id="KAF9522999.1"/>
    </source>
</evidence>